<dbReference type="PANTHER" id="PTHR45138">
    <property type="entry name" value="REGULATORY COMPONENTS OF SENSORY TRANSDUCTION SYSTEM"/>
    <property type="match status" value="1"/>
</dbReference>
<dbReference type="CDD" id="cd01949">
    <property type="entry name" value="GGDEF"/>
    <property type="match status" value="1"/>
</dbReference>
<comment type="caution">
    <text evidence="2">The sequence shown here is derived from an EMBL/GenBank/DDBJ whole genome shotgun (WGS) entry which is preliminary data.</text>
</comment>
<dbReference type="GO" id="GO:0052621">
    <property type="term" value="F:diguanylate cyclase activity"/>
    <property type="evidence" value="ECO:0007669"/>
    <property type="project" value="TreeGrafter"/>
</dbReference>
<evidence type="ECO:0000259" key="1">
    <source>
        <dbReference type="PROSITE" id="PS50887"/>
    </source>
</evidence>
<feature type="domain" description="GGDEF" evidence="1">
    <location>
        <begin position="1"/>
        <end position="124"/>
    </location>
</feature>
<dbReference type="NCBIfam" id="TIGR00254">
    <property type="entry name" value="GGDEF"/>
    <property type="match status" value="1"/>
</dbReference>
<dbReference type="EMBL" id="BARU01019919">
    <property type="protein sequence ID" value="GAH58420.1"/>
    <property type="molecule type" value="Genomic_DNA"/>
</dbReference>
<dbReference type="Gene3D" id="3.30.70.270">
    <property type="match status" value="1"/>
</dbReference>
<dbReference type="PROSITE" id="PS50887">
    <property type="entry name" value="GGDEF"/>
    <property type="match status" value="1"/>
</dbReference>
<dbReference type="SMART" id="SM00267">
    <property type="entry name" value="GGDEF"/>
    <property type="match status" value="1"/>
</dbReference>
<organism evidence="2">
    <name type="scientific">marine sediment metagenome</name>
    <dbReference type="NCBI Taxonomy" id="412755"/>
    <lineage>
        <taxon>unclassified sequences</taxon>
        <taxon>metagenomes</taxon>
        <taxon>ecological metagenomes</taxon>
    </lineage>
</organism>
<evidence type="ECO:0000313" key="2">
    <source>
        <dbReference type="EMBL" id="GAH58420.1"/>
    </source>
</evidence>
<protein>
    <recommendedName>
        <fullName evidence="1">GGDEF domain-containing protein</fullName>
    </recommendedName>
</protein>
<reference evidence="2" key="1">
    <citation type="journal article" date="2014" name="Front. Microbiol.">
        <title>High frequency of phylogenetically diverse reductive dehalogenase-homologous genes in deep subseafloor sedimentary metagenomes.</title>
        <authorList>
            <person name="Kawai M."/>
            <person name="Futagami T."/>
            <person name="Toyoda A."/>
            <person name="Takaki Y."/>
            <person name="Nishi S."/>
            <person name="Hori S."/>
            <person name="Arai W."/>
            <person name="Tsubouchi T."/>
            <person name="Morono Y."/>
            <person name="Uchiyama I."/>
            <person name="Ito T."/>
            <person name="Fujiyama A."/>
            <person name="Inagaki F."/>
            <person name="Takami H."/>
        </authorList>
    </citation>
    <scope>NUCLEOTIDE SEQUENCE</scope>
    <source>
        <strain evidence="2">Expedition CK06-06</strain>
    </source>
</reference>
<dbReference type="FunFam" id="3.30.70.270:FF:000001">
    <property type="entry name" value="Diguanylate cyclase domain protein"/>
    <property type="match status" value="1"/>
</dbReference>
<sequence>MVMLDIDHFKKINDTHGHDAGDYVLKRMTKLVRENIRDVDILSRYGGEEFVIILPERNLKGAIAVAERIRKVIESACFDKVGQITISAGVSDFIQGDNRESVFKKADNALYIAKNGGRNRVSVH</sequence>
<proteinExistence type="predicted"/>
<dbReference type="InterPro" id="IPR000160">
    <property type="entry name" value="GGDEF_dom"/>
</dbReference>
<gene>
    <name evidence="2" type="ORF">S03H2_32766</name>
</gene>
<dbReference type="InterPro" id="IPR043128">
    <property type="entry name" value="Rev_trsase/Diguanyl_cyclase"/>
</dbReference>
<dbReference type="InterPro" id="IPR050469">
    <property type="entry name" value="Diguanylate_Cyclase"/>
</dbReference>
<dbReference type="InterPro" id="IPR029787">
    <property type="entry name" value="Nucleotide_cyclase"/>
</dbReference>
<name>X1HMZ2_9ZZZZ</name>
<dbReference type="PANTHER" id="PTHR45138:SF9">
    <property type="entry name" value="DIGUANYLATE CYCLASE DGCM-RELATED"/>
    <property type="match status" value="1"/>
</dbReference>
<dbReference type="Pfam" id="PF00990">
    <property type="entry name" value="GGDEF"/>
    <property type="match status" value="1"/>
</dbReference>
<accession>X1HMZ2</accession>
<dbReference type="AlphaFoldDB" id="X1HMZ2"/>
<dbReference type="SUPFAM" id="SSF55073">
    <property type="entry name" value="Nucleotide cyclase"/>
    <property type="match status" value="1"/>
</dbReference>